<dbReference type="Proteomes" id="UP000013523">
    <property type="component" value="Chromosome"/>
</dbReference>
<accession>R4K5V6</accession>
<dbReference type="AlphaFoldDB" id="R4K5V6"/>
<evidence type="ECO:0000313" key="2">
    <source>
        <dbReference type="Proteomes" id="UP000013523"/>
    </source>
</evidence>
<sequence>MITDGELKELNRSIIKLLLKMRRPVKDLELADTELKKGEKFISYIGYRFYCFHLQSFYIKKFKEIEFRYAIPESVKQCGKSFIGRNGKFMLYADEAQLLEIREVLQGN</sequence>
<gene>
    <name evidence="1" type="ORF">Clopa_0907</name>
</gene>
<dbReference type="PATRIC" id="fig|86416.3.peg.896"/>
<reference evidence="1 2" key="1">
    <citation type="submission" date="2012-01" db="EMBL/GenBank/DDBJ databases">
        <title>Complete sequence of chromosome of Clostridium pasteurianum BC1.</title>
        <authorList>
            <consortium name="US DOE Joint Genome Institute"/>
            <person name="Lucas S."/>
            <person name="Han J."/>
            <person name="Lapidus A."/>
            <person name="Cheng J.-F."/>
            <person name="Goodwin L."/>
            <person name="Pitluck S."/>
            <person name="Peters L."/>
            <person name="Mikhailova N."/>
            <person name="Teshima H."/>
            <person name="Detter J.C."/>
            <person name="Han C."/>
            <person name="Tapia R."/>
            <person name="Land M."/>
            <person name="Hauser L."/>
            <person name="Kyrpides N."/>
            <person name="Ivanova N."/>
            <person name="Pagani I."/>
            <person name="Dunn J."/>
            <person name="Taghavi S."/>
            <person name="Francis A."/>
            <person name="van der Lelie D."/>
            <person name="Woyke T."/>
        </authorList>
    </citation>
    <scope>NUCLEOTIDE SEQUENCE [LARGE SCALE GENOMIC DNA]</scope>
    <source>
        <strain evidence="1 2">BC1</strain>
    </source>
</reference>
<name>R4K5V6_CLOPA</name>
<dbReference type="EMBL" id="CP003261">
    <property type="protein sequence ID" value="AGK95924.1"/>
    <property type="molecule type" value="Genomic_DNA"/>
</dbReference>
<organism evidence="1 2">
    <name type="scientific">Clostridium pasteurianum BC1</name>
    <dbReference type="NCBI Taxonomy" id="86416"/>
    <lineage>
        <taxon>Bacteria</taxon>
        <taxon>Bacillati</taxon>
        <taxon>Bacillota</taxon>
        <taxon>Clostridia</taxon>
        <taxon>Eubacteriales</taxon>
        <taxon>Clostridiaceae</taxon>
        <taxon>Clostridium</taxon>
    </lineage>
</organism>
<evidence type="ECO:0000313" key="1">
    <source>
        <dbReference type="EMBL" id="AGK95924.1"/>
    </source>
</evidence>
<dbReference type="KEGG" id="cpas:Clopa_0907"/>
<dbReference type="HOGENOM" id="CLU_2218507_0_0_9"/>
<protein>
    <submittedName>
        <fullName evidence="1">Uncharacterized protein</fullName>
    </submittedName>
</protein>
<dbReference type="RefSeq" id="WP_015614248.1">
    <property type="nucleotide sequence ID" value="NC_021182.1"/>
</dbReference>
<dbReference type="eggNOG" id="ENOG50327FP">
    <property type="taxonomic scope" value="Bacteria"/>
</dbReference>
<keyword evidence="2" id="KW-1185">Reference proteome</keyword>
<proteinExistence type="predicted"/>